<dbReference type="GeneTree" id="ENSGT00940000164380"/>
<keyword evidence="5" id="KW-0349">Heme</keyword>
<dbReference type="Pfam" id="PF01231">
    <property type="entry name" value="IDO"/>
    <property type="match status" value="1"/>
</dbReference>
<evidence type="ECO:0000313" key="6">
    <source>
        <dbReference type="Ensembl" id="ENSPMAP00000004315.1"/>
    </source>
</evidence>
<dbReference type="GO" id="GO:0005737">
    <property type="term" value="C:cytoplasm"/>
    <property type="evidence" value="ECO:0007669"/>
    <property type="project" value="TreeGrafter"/>
</dbReference>
<evidence type="ECO:0000256" key="2">
    <source>
        <dbReference type="ARBA" id="ARBA00022723"/>
    </source>
</evidence>
<evidence type="ECO:0000256" key="3">
    <source>
        <dbReference type="ARBA" id="ARBA00023004"/>
    </source>
</evidence>
<dbReference type="AlphaFoldDB" id="S4RGI3"/>
<keyword evidence="4" id="KW-0823">Tryptophan catabolism</keyword>
<reference evidence="6" key="2">
    <citation type="submission" date="2025-09" db="UniProtKB">
        <authorList>
            <consortium name="Ensembl"/>
        </authorList>
    </citation>
    <scope>IDENTIFICATION</scope>
</reference>
<dbReference type="GO" id="GO:0020037">
    <property type="term" value="F:heme binding"/>
    <property type="evidence" value="ECO:0007669"/>
    <property type="project" value="InterPro"/>
</dbReference>
<dbReference type="PANTHER" id="PTHR28657">
    <property type="entry name" value="INDOLEAMINE 2,3-DIOXYGENASE"/>
    <property type="match status" value="1"/>
</dbReference>
<dbReference type="GO" id="GO:0019441">
    <property type="term" value="P:L-tryptophan catabolic process to kynurenine"/>
    <property type="evidence" value="ECO:0007669"/>
    <property type="project" value="InterPro"/>
</dbReference>
<evidence type="ECO:0000256" key="1">
    <source>
        <dbReference type="ARBA" id="ARBA00007119"/>
    </source>
</evidence>
<dbReference type="InterPro" id="IPR000898">
    <property type="entry name" value="Indolamine_dOase"/>
</dbReference>
<dbReference type="HOGENOM" id="CLU_010089_1_0_1"/>
<name>S4RGI3_PETMA</name>
<proteinExistence type="inferred from homology"/>
<protein>
    <submittedName>
        <fullName evidence="6">Indoleamine 2,3-dioxygenase 1</fullName>
    </submittedName>
</protein>
<evidence type="ECO:0000256" key="4">
    <source>
        <dbReference type="ARBA" id="ARBA00023079"/>
    </source>
</evidence>
<sequence length="412" mass="45292">LQHTRIVMHEKYEAEVNKILKKFHISKTCGFALPDPLTSLPEYYAPWMELAANLTELIETHTLRERVMQMPELSIGLLQSHRQLRLAHLVLSFITSGVVWQEGDKAPTKVLPRSVAVPFCAVSKCLGLPPIIVHADGVLANWRRRDADGYLSEMYINLDTLVRLPGGANSRYFFLCTVMVEFAAVPGIIGLVKCVEAVRAADEATLKESLLEVAEAIHGMIKALSTMHDHVDPAVFFGVIRIFLSGWMDNPVLDGLHYEGVGDTPYMYSGGSAAQSSLLHCFDAALGIEHDPKHVNTGSFLARMREYMLPRHSEFICWLADGPSIRSHFVSRSTPPESSARAAYNACVSALTRLRSDHIAVVTRYITVQSARARREATSPAGFALAEKGTGGTAILPFLKGVRDATAAALIE</sequence>
<accession>S4RGI3</accession>
<organism evidence="6">
    <name type="scientific">Petromyzon marinus</name>
    <name type="common">Sea lamprey</name>
    <dbReference type="NCBI Taxonomy" id="7757"/>
    <lineage>
        <taxon>Eukaryota</taxon>
        <taxon>Metazoa</taxon>
        <taxon>Chordata</taxon>
        <taxon>Craniata</taxon>
        <taxon>Vertebrata</taxon>
        <taxon>Cyclostomata</taxon>
        <taxon>Hyperoartia</taxon>
        <taxon>Petromyzontiformes</taxon>
        <taxon>Petromyzontidae</taxon>
        <taxon>Petromyzon</taxon>
    </lineage>
</organism>
<dbReference type="InterPro" id="IPR037217">
    <property type="entry name" value="Trp/Indoleamine_2_3_dOase-like"/>
</dbReference>
<dbReference type="PANTHER" id="PTHR28657:SF5">
    <property type="entry name" value="INDOLEAMINE 2,3-DIOXYGENASE"/>
    <property type="match status" value="1"/>
</dbReference>
<dbReference type="GO" id="GO:0004833">
    <property type="term" value="F:L-tryptophan 2,3-dioxygenase activity"/>
    <property type="evidence" value="ECO:0007669"/>
    <property type="project" value="TreeGrafter"/>
</dbReference>
<keyword evidence="2 5" id="KW-0479">Metal-binding</keyword>
<dbReference type="STRING" id="7757.ENSPMAP00000004315"/>
<dbReference type="GO" id="GO:0033754">
    <property type="term" value="F:indoleamine 2,3-dioxygenase activity"/>
    <property type="evidence" value="ECO:0007669"/>
    <property type="project" value="TreeGrafter"/>
</dbReference>
<comment type="similarity">
    <text evidence="1">Belongs to the indoleamine 2,3-dioxygenase family.</text>
</comment>
<dbReference type="Ensembl" id="ENSPMAT00000004332.1">
    <property type="protein sequence ID" value="ENSPMAP00000004315.1"/>
    <property type="gene ID" value="ENSPMAG00000003942.1"/>
</dbReference>
<dbReference type="Gene3D" id="1.20.58.480">
    <property type="match status" value="1"/>
</dbReference>
<dbReference type="OMA" id="SNKIMEP"/>
<keyword evidence="3 5" id="KW-0408">Iron</keyword>
<evidence type="ECO:0000256" key="5">
    <source>
        <dbReference type="PIRSR" id="PIRSR600898-1"/>
    </source>
</evidence>
<dbReference type="GO" id="GO:0046872">
    <property type="term" value="F:metal ion binding"/>
    <property type="evidence" value="ECO:0007669"/>
    <property type="project" value="UniProtKB-KW"/>
</dbReference>
<reference evidence="6" key="1">
    <citation type="submission" date="2025-08" db="UniProtKB">
        <authorList>
            <consortium name="Ensembl"/>
        </authorList>
    </citation>
    <scope>IDENTIFICATION</scope>
</reference>
<dbReference type="GO" id="GO:0034354">
    <property type="term" value="P:'de novo' NAD+ biosynthetic process from L-tryptophan"/>
    <property type="evidence" value="ECO:0007669"/>
    <property type="project" value="TreeGrafter"/>
</dbReference>
<dbReference type="SUPFAM" id="SSF140959">
    <property type="entry name" value="Indolic compounds 2,3-dioxygenase-like"/>
    <property type="match status" value="1"/>
</dbReference>
<feature type="binding site" description="proximal binding residue" evidence="5">
    <location>
        <position position="358"/>
    </location>
    <ligand>
        <name>heme b</name>
        <dbReference type="ChEBI" id="CHEBI:60344"/>
    </ligand>
    <ligandPart>
        <name>Fe</name>
        <dbReference type="ChEBI" id="CHEBI:18248"/>
    </ligandPart>
</feature>